<reference evidence="2 3" key="1">
    <citation type="submission" date="2024-01" db="EMBL/GenBank/DDBJ databases">
        <title>Genome assemblies of Stephania.</title>
        <authorList>
            <person name="Yang L."/>
        </authorList>
    </citation>
    <scope>NUCLEOTIDE SEQUENCE [LARGE SCALE GENOMIC DNA]</scope>
    <source>
        <strain evidence="2">YNDBR</strain>
        <tissue evidence="2">Leaf</tissue>
    </source>
</reference>
<dbReference type="EMBL" id="JBBNAF010000007">
    <property type="protein sequence ID" value="KAK9128775.1"/>
    <property type="molecule type" value="Genomic_DNA"/>
</dbReference>
<evidence type="ECO:0000313" key="3">
    <source>
        <dbReference type="Proteomes" id="UP001420932"/>
    </source>
</evidence>
<protein>
    <submittedName>
        <fullName evidence="2">Uncharacterized protein</fullName>
    </submittedName>
</protein>
<gene>
    <name evidence="2" type="ORF">Syun_017572</name>
</gene>
<dbReference type="Proteomes" id="UP001420932">
    <property type="component" value="Unassembled WGS sequence"/>
</dbReference>
<feature type="region of interest" description="Disordered" evidence="1">
    <location>
        <begin position="55"/>
        <end position="107"/>
    </location>
</feature>
<evidence type="ECO:0000256" key="1">
    <source>
        <dbReference type="SAM" id="MobiDB-lite"/>
    </source>
</evidence>
<accession>A0AAP0J8V5</accession>
<proteinExistence type="predicted"/>
<organism evidence="2 3">
    <name type="scientific">Stephania yunnanensis</name>
    <dbReference type="NCBI Taxonomy" id="152371"/>
    <lineage>
        <taxon>Eukaryota</taxon>
        <taxon>Viridiplantae</taxon>
        <taxon>Streptophyta</taxon>
        <taxon>Embryophyta</taxon>
        <taxon>Tracheophyta</taxon>
        <taxon>Spermatophyta</taxon>
        <taxon>Magnoliopsida</taxon>
        <taxon>Ranunculales</taxon>
        <taxon>Menispermaceae</taxon>
        <taxon>Menispermoideae</taxon>
        <taxon>Cissampelideae</taxon>
        <taxon>Stephania</taxon>
    </lineage>
</organism>
<dbReference type="AlphaFoldDB" id="A0AAP0J8V5"/>
<keyword evidence="3" id="KW-1185">Reference proteome</keyword>
<feature type="compositionally biased region" description="Low complexity" evidence="1">
    <location>
        <begin position="55"/>
        <end position="74"/>
    </location>
</feature>
<comment type="caution">
    <text evidence="2">The sequence shown here is derived from an EMBL/GenBank/DDBJ whole genome shotgun (WGS) entry which is preliminary data.</text>
</comment>
<evidence type="ECO:0000313" key="2">
    <source>
        <dbReference type="EMBL" id="KAK9128775.1"/>
    </source>
</evidence>
<sequence length="107" mass="11953">MTQRCAYIAIRTSKRRKTQASISGVLHFGVKTQGQQAYPYLHSTSLLIISTSPSRHSSHHLSLTSLSHTLTCTPHTHKAGGGETEEEEERKKKRKRERERGNRGGGT</sequence>
<feature type="compositionally biased region" description="Basic and acidic residues" evidence="1">
    <location>
        <begin position="98"/>
        <end position="107"/>
    </location>
</feature>
<name>A0AAP0J8V5_9MAGN</name>